<dbReference type="GO" id="GO:0008270">
    <property type="term" value="F:zinc ion binding"/>
    <property type="evidence" value="ECO:0007669"/>
    <property type="project" value="UniProtKB-KW"/>
</dbReference>
<keyword evidence="17" id="KW-1185">Reference proteome</keyword>
<name>A0A913YKI1_EXADI</name>
<dbReference type="PROSITE" id="PS50271">
    <property type="entry name" value="ZF_UBP"/>
    <property type="match status" value="1"/>
</dbReference>
<dbReference type="InterPro" id="IPR028889">
    <property type="entry name" value="USP"/>
</dbReference>
<dbReference type="GO" id="GO:0006397">
    <property type="term" value="P:mRNA processing"/>
    <property type="evidence" value="ECO:0007669"/>
    <property type="project" value="UniProtKB-KW"/>
</dbReference>
<organism evidence="16 17">
    <name type="scientific">Exaiptasia diaphana</name>
    <name type="common">Tropical sea anemone</name>
    <name type="synonym">Aiptasia pulchella</name>
    <dbReference type="NCBI Taxonomy" id="2652724"/>
    <lineage>
        <taxon>Eukaryota</taxon>
        <taxon>Metazoa</taxon>
        <taxon>Cnidaria</taxon>
        <taxon>Anthozoa</taxon>
        <taxon>Hexacorallia</taxon>
        <taxon>Actiniaria</taxon>
        <taxon>Aiptasiidae</taxon>
        <taxon>Exaiptasia</taxon>
    </lineage>
</organism>
<keyword evidence="5" id="KW-0507">mRNA processing</keyword>
<dbReference type="RefSeq" id="XP_028515619.1">
    <property type="nucleotide sequence ID" value="XM_028659818.1"/>
</dbReference>
<evidence type="ECO:0000256" key="10">
    <source>
        <dbReference type="ARBA" id="ARBA00023187"/>
    </source>
</evidence>
<dbReference type="FunFam" id="3.30.40.10:FF:000068">
    <property type="entry name" value="U4/U6.U5 tri-snRNP-associated protein 2"/>
    <property type="match status" value="1"/>
</dbReference>
<dbReference type="GO" id="GO:0005681">
    <property type="term" value="C:spliceosomal complex"/>
    <property type="evidence" value="ECO:0007669"/>
    <property type="project" value="UniProtKB-KW"/>
</dbReference>
<evidence type="ECO:0000313" key="17">
    <source>
        <dbReference type="Proteomes" id="UP000887567"/>
    </source>
</evidence>
<feature type="compositionally biased region" description="Basic and acidic residues" evidence="13">
    <location>
        <begin position="233"/>
        <end position="242"/>
    </location>
</feature>
<dbReference type="InterPro" id="IPR013083">
    <property type="entry name" value="Znf_RING/FYVE/PHD"/>
</dbReference>
<protein>
    <recommendedName>
        <fullName evidence="4">ubiquitinyl hydrolase 1</fullName>
        <ecNumber evidence="4">3.4.19.12</ecNumber>
    </recommendedName>
</protein>
<evidence type="ECO:0000256" key="5">
    <source>
        <dbReference type="ARBA" id="ARBA00022664"/>
    </source>
</evidence>
<keyword evidence="9" id="KW-0862">Zinc</keyword>
<evidence type="ECO:0000256" key="13">
    <source>
        <dbReference type="SAM" id="MobiDB-lite"/>
    </source>
</evidence>
<dbReference type="SMART" id="SM00290">
    <property type="entry name" value="ZnF_UBP"/>
    <property type="match status" value="1"/>
</dbReference>
<dbReference type="OrthoDB" id="10263353at2759"/>
<dbReference type="InterPro" id="IPR001394">
    <property type="entry name" value="Peptidase_C19_UCH"/>
</dbReference>
<dbReference type="EC" id="3.4.19.12" evidence="4"/>
<evidence type="ECO:0000256" key="2">
    <source>
        <dbReference type="ARBA" id="ARBA00004123"/>
    </source>
</evidence>
<accession>A0A913YKI1</accession>
<dbReference type="Pfam" id="PF02148">
    <property type="entry name" value="zf-UBP"/>
    <property type="match status" value="1"/>
</dbReference>
<keyword evidence="6" id="KW-0479">Metal-binding</keyword>
<dbReference type="PROSITE" id="PS50235">
    <property type="entry name" value="USP_3"/>
    <property type="match status" value="1"/>
</dbReference>
<dbReference type="EnsemblMetazoa" id="XM_028659818.1">
    <property type="protein sequence ID" value="XP_028515619.1"/>
    <property type="gene ID" value="LOC110241503"/>
</dbReference>
<dbReference type="GeneID" id="110241503"/>
<proteinExistence type="inferred from homology"/>
<comment type="catalytic activity">
    <reaction evidence="1">
        <text>Thiol-dependent hydrolysis of ester, thioester, amide, peptide and isopeptide bonds formed by the C-terminal Gly of ubiquitin (a 76-residue protein attached to proteins as an intracellular targeting signal).</text>
        <dbReference type="EC" id="3.4.19.12"/>
    </reaction>
</comment>
<dbReference type="OMA" id="PQFLIFH"/>
<dbReference type="SUPFAM" id="SSF54001">
    <property type="entry name" value="Cysteine proteinases"/>
    <property type="match status" value="1"/>
</dbReference>
<comment type="subcellular location">
    <subcellularLocation>
        <location evidence="2">Nucleus</location>
    </subcellularLocation>
</comment>
<dbReference type="Pfam" id="PF00443">
    <property type="entry name" value="UCH"/>
    <property type="match status" value="1"/>
</dbReference>
<keyword evidence="8 12" id="KW-0863">Zinc-finger</keyword>
<feature type="domain" description="USP" evidence="14">
    <location>
        <begin position="121"/>
        <end position="409"/>
    </location>
</feature>
<dbReference type="KEGG" id="epa:110241503"/>
<dbReference type="InterPro" id="IPR001607">
    <property type="entry name" value="Znf_UBP"/>
</dbReference>
<dbReference type="InterPro" id="IPR038765">
    <property type="entry name" value="Papain-like_cys_pep_sf"/>
</dbReference>
<keyword evidence="11" id="KW-0539">Nucleus</keyword>
<evidence type="ECO:0000256" key="8">
    <source>
        <dbReference type="ARBA" id="ARBA00022771"/>
    </source>
</evidence>
<dbReference type="Gene3D" id="3.30.40.10">
    <property type="entry name" value="Zinc/RING finger domain, C3HC4 (zinc finger)"/>
    <property type="match status" value="1"/>
</dbReference>
<reference evidence="16" key="1">
    <citation type="submission" date="2022-11" db="UniProtKB">
        <authorList>
            <consortium name="EnsemblMetazoa"/>
        </authorList>
    </citation>
    <scope>IDENTIFICATION</scope>
</reference>
<evidence type="ECO:0000256" key="3">
    <source>
        <dbReference type="ARBA" id="ARBA00009085"/>
    </source>
</evidence>
<evidence type="ECO:0000259" key="15">
    <source>
        <dbReference type="PROSITE" id="PS50271"/>
    </source>
</evidence>
<keyword evidence="7" id="KW-0747">Spliceosome</keyword>
<dbReference type="PANTHER" id="PTHR21646">
    <property type="entry name" value="UBIQUITIN CARBOXYL-TERMINAL HYDROLASE"/>
    <property type="match status" value="1"/>
</dbReference>
<evidence type="ECO:0000256" key="11">
    <source>
        <dbReference type="ARBA" id="ARBA00023242"/>
    </source>
</evidence>
<dbReference type="GO" id="GO:0004843">
    <property type="term" value="F:cysteine-type deubiquitinase activity"/>
    <property type="evidence" value="ECO:0007669"/>
    <property type="project" value="UniProtKB-EC"/>
</dbReference>
<dbReference type="SUPFAM" id="SSF57850">
    <property type="entry name" value="RING/U-box"/>
    <property type="match status" value="1"/>
</dbReference>
<sequence>MADIEDEIKTLKRPLVENYSDGEEEEEKRRKIEERNYQSRHCPYLDTIDRHVLDFDFEKLCSISLSHVNVYACLVCGKYFQGRGRHSHAYTHSVSVDHHVFLNLHTLKFYCLPDNYEVIDSSLEDIKYVLNPTFTKEDIKLMDSSAKMSRAFDGTTYLPELSWVDTAVVLCSKKRFQFTEQGDPVDFLSWFLNALHTTLGGSVKKANTIIFKSFQGRMKIKTRKVPQTENEEEKTKQMNEEEYQEKVSESPYLLLNMDIPASPLFKDELQQNIIPQQNHSKELFIKKFELTKLPRYLIMSFKRFAKNTFFTEKNPTVVNFPVKGIDMAEYLSSDPKVQDAHPRTTYDLIANICHEGDPEGGTYRLFVLHKGANKWYELQDLHVKEILPQVITLSDSYCQVRYIIFDYDL</sequence>
<evidence type="ECO:0000256" key="12">
    <source>
        <dbReference type="PROSITE-ProRule" id="PRU00502"/>
    </source>
</evidence>
<dbReference type="PANTHER" id="PTHR21646:SF16">
    <property type="entry name" value="U4_U6.U5 TRI-SNRNP-ASSOCIATED PROTEIN 2"/>
    <property type="match status" value="1"/>
</dbReference>
<evidence type="ECO:0000313" key="16">
    <source>
        <dbReference type="EnsemblMetazoa" id="XP_028515619.1"/>
    </source>
</evidence>
<evidence type="ECO:0000259" key="14">
    <source>
        <dbReference type="PROSITE" id="PS50235"/>
    </source>
</evidence>
<dbReference type="AlphaFoldDB" id="A0A913YKI1"/>
<evidence type="ECO:0000256" key="7">
    <source>
        <dbReference type="ARBA" id="ARBA00022728"/>
    </source>
</evidence>
<feature type="domain" description="UBP-type" evidence="15">
    <location>
        <begin position="40"/>
        <end position="137"/>
    </location>
</feature>
<comment type="similarity">
    <text evidence="3">Belongs to the peptidase C19 family.</text>
</comment>
<feature type="region of interest" description="Disordered" evidence="13">
    <location>
        <begin position="222"/>
        <end position="242"/>
    </location>
</feature>
<evidence type="ECO:0000256" key="1">
    <source>
        <dbReference type="ARBA" id="ARBA00000707"/>
    </source>
</evidence>
<evidence type="ECO:0000256" key="6">
    <source>
        <dbReference type="ARBA" id="ARBA00022723"/>
    </source>
</evidence>
<dbReference type="InterPro" id="IPR050185">
    <property type="entry name" value="Ub_carboxyl-term_hydrolase"/>
</dbReference>
<evidence type="ECO:0000256" key="4">
    <source>
        <dbReference type="ARBA" id="ARBA00012759"/>
    </source>
</evidence>
<dbReference type="GO" id="GO:0008380">
    <property type="term" value="P:RNA splicing"/>
    <property type="evidence" value="ECO:0007669"/>
    <property type="project" value="UniProtKB-KW"/>
</dbReference>
<evidence type="ECO:0000256" key="9">
    <source>
        <dbReference type="ARBA" id="ARBA00022833"/>
    </source>
</evidence>
<dbReference type="GO" id="GO:0016579">
    <property type="term" value="P:protein deubiquitination"/>
    <property type="evidence" value="ECO:0007669"/>
    <property type="project" value="InterPro"/>
</dbReference>
<keyword evidence="10" id="KW-0508">mRNA splicing</keyword>
<dbReference type="Proteomes" id="UP000887567">
    <property type="component" value="Unplaced"/>
</dbReference>
<dbReference type="Gene3D" id="3.90.70.10">
    <property type="entry name" value="Cysteine proteinases"/>
    <property type="match status" value="1"/>
</dbReference>